<keyword evidence="3 6" id="KW-0805">Transcription regulation</keyword>
<evidence type="ECO:0000256" key="3">
    <source>
        <dbReference type="ARBA" id="ARBA00023015"/>
    </source>
</evidence>
<dbReference type="EMBL" id="JAYMYS010000003">
    <property type="protein sequence ID" value="KAK7402305.1"/>
    <property type="molecule type" value="Genomic_DNA"/>
</dbReference>
<dbReference type="PROSITE" id="PS51754">
    <property type="entry name" value="OVATE"/>
    <property type="match status" value="1"/>
</dbReference>
<dbReference type="NCBIfam" id="TIGR01568">
    <property type="entry name" value="A_thal_3678"/>
    <property type="match status" value="1"/>
</dbReference>
<evidence type="ECO:0000256" key="6">
    <source>
        <dbReference type="RuleBase" id="RU367028"/>
    </source>
</evidence>
<feature type="domain" description="OVATE" evidence="8">
    <location>
        <begin position="105"/>
        <end position="167"/>
    </location>
</feature>
<evidence type="ECO:0000313" key="9">
    <source>
        <dbReference type="EMBL" id="KAK7402305.1"/>
    </source>
</evidence>
<keyword evidence="4 6" id="KW-0804">Transcription</keyword>
<accession>A0AAN9SQ75</accession>
<evidence type="ECO:0000256" key="7">
    <source>
        <dbReference type="SAM" id="MobiDB-lite"/>
    </source>
</evidence>
<evidence type="ECO:0000259" key="8">
    <source>
        <dbReference type="PROSITE" id="PS51754"/>
    </source>
</evidence>
<gene>
    <name evidence="9" type="ORF">VNO78_14466</name>
</gene>
<organism evidence="9 10">
    <name type="scientific">Psophocarpus tetragonolobus</name>
    <name type="common">Winged bean</name>
    <name type="synonym">Dolichos tetragonolobus</name>
    <dbReference type="NCBI Taxonomy" id="3891"/>
    <lineage>
        <taxon>Eukaryota</taxon>
        <taxon>Viridiplantae</taxon>
        <taxon>Streptophyta</taxon>
        <taxon>Embryophyta</taxon>
        <taxon>Tracheophyta</taxon>
        <taxon>Spermatophyta</taxon>
        <taxon>Magnoliopsida</taxon>
        <taxon>eudicotyledons</taxon>
        <taxon>Gunneridae</taxon>
        <taxon>Pentapetalae</taxon>
        <taxon>rosids</taxon>
        <taxon>fabids</taxon>
        <taxon>Fabales</taxon>
        <taxon>Fabaceae</taxon>
        <taxon>Papilionoideae</taxon>
        <taxon>50 kb inversion clade</taxon>
        <taxon>NPAAA clade</taxon>
        <taxon>indigoferoid/millettioid clade</taxon>
        <taxon>Phaseoleae</taxon>
        <taxon>Psophocarpus</taxon>
    </lineage>
</organism>
<dbReference type="Proteomes" id="UP001386955">
    <property type="component" value="Unassembled WGS sequence"/>
</dbReference>
<evidence type="ECO:0000256" key="2">
    <source>
        <dbReference type="ARBA" id="ARBA00022491"/>
    </source>
</evidence>
<proteinExistence type="predicted"/>
<name>A0AAN9SQ75_PSOTE</name>
<evidence type="ECO:0000256" key="5">
    <source>
        <dbReference type="ARBA" id="ARBA00023242"/>
    </source>
</evidence>
<dbReference type="AlphaFoldDB" id="A0AAN9SQ75"/>
<evidence type="ECO:0000256" key="1">
    <source>
        <dbReference type="ARBA" id="ARBA00004123"/>
    </source>
</evidence>
<comment type="caution">
    <text evidence="9">The sequence shown here is derived from an EMBL/GenBank/DDBJ whole genome shotgun (WGS) entry which is preliminary data.</text>
</comment>
<evidence type="ECO:0000256" key="4">
    <source>
        <dbReference type="ARBA" id="ARBA00023163"/>
    </source>
</evidence>
<dbReference type="Pfam" id="PF04844">
    <property type="entry name" value="Ovate"/>
    <property type="match status" value="1"/>
</dbReference>
<reference evidence="9 10" key="1">
    <citation type="submission" date="2024-01" db="EMBL/GenBank/DDBJ databases">
        <title>The genomes of 5 underutilized Papilionoideae crops provide insights into root nodulation and disease resistanc.</title>
        <authorList>
            <person name="Jiang F."/>
        </authorList>
    </citation>
    <scope>NUCLEOTIDE SEQUENCE [LARGE SCALE GENOMIC DNA]</scope>
    <source>
        <strain evidence="9">DUOXIRENSHENG_FW03</strain>
        <tissue evidence="9">Leaves</tissue>
    </source>
</reference>
<comment type="function">
    <text evidence="6">Transcriptional repressor that regulates multiple aspects of plant growth and development.</text>
</comment>
<dbReference type="GO" id="GO:0045892">
    <property type="term" value="P:negative regulation of DNA-templated transcription"/>
    <property type="evidence" value="ECO:0007669"/>
    <property type="project" value="UniProtKB-UniRule"/>
</dbReference>
<keyword evidence="2 6" id="KW-0678">Repressor</keyword>
<dbReference type="PANTHER" id="PTHR33057:SF117">
    <property type="entry name" value="TRANSCRIPTION REPRESSOR OFP14"/>
    <property type="match status" value="1"/>
</dbReference>
<dbReference type="PANTHER" id="PTHR33057">
    <property type="entry name" value="TRANSCRIPTION REPRESSOR OFP7-RELATED"/>
    <property type="match status" value="1"/>
</dbReference>
<feature type="region of interest" description="Disordered" evidence="7">
    <location>
        <begin position="171"/>
        <end position="202"/>
    </location>
</feature>
<dbReference type="InterPro" id="IPR038933">
    <property type="entry name" value="Ovate"/>
</dbReference>
<dbReference type="GO" id="GO:0005634">
    <property type="term" value="C:nucleus"/>
    <property type="evidence" value="ECO:0007669"/>
    <property type="project" value="UniProtKB-SubCell"/>
</dbReference>
<keyword evidence="10" id="KW-1185">Reference proteome</keyword>
<dbReference type="InterPro" id="IPR006458">
    <property type="entry name" value="Ovate_C"/>
</dbReference>
<protein>
    <recommendedName>
        <fullName evidence="6">Transcription repressor</fullName>
    </recommendedName>
    <alternativeName>
        <fullName evidence="6">Ovate family protein</fullName>
    </alternativeName>
</protein>
<sequence>MPKKIRDYLMKMRRCHRGKHPRTPSFALYSAKNHAATLEDVDRFLFENFKSLCLKEEEEETQKEEETSTVFSFSESSTMMNTNTSDDVSSSNYYHKDPALPDNSIALLVHSTSPYQDFTRSMQQMVNNHQSLVDWNFMEDLLFTYLNLNPKTSHKFILTAFVDLVNLMRRQPPSPSPSPSHIPRSVRTVRTAQSYGIRPPKT</sequence>
<keyword evidence="5 6" id="KW-0539">Nucleus</keyword>
<evidence type="ECO:0000313" key="10">
    <source>
        <dbReference type="Proteomes" id="UP001386955"/>
    </source>
</evidence>
<comment type="subcellular location">
    <subcellularLocation>
        <location evidence="1 6">Nucleus</location>
    </subcellularLocation>
</comment>